<keyword evidence="2" id="KW-1185">Reference proteome</keyword>
<accession>A0A1E3Q8L4</accession>
<gene>
    <name evidence="1" type="ORF">LIPSTDRAFT_103354</name>
</gene>
<evidence type="ECO:0000313" key="2">
    <source>
        <dbReference type="Proteomes" id="UP000094385"/>
    </source>
</evidence>
<evidence type="ECO:0008006" key="3">
    <source>
        <dbReference type="Google" id="ProtNLM"/>
    </source>
</evidence>
<sequence>MHGLPIQLPIRLYLDTINALVTSDDRSEFSALVLIHCQMANMVSGLEGSFDPLACSTLITLFERELESIKTTFRQVWTRELEISLLAAKLCLYDLSLCHIGRLSSSTRHAGHLKPAELVILTYGLTAASRMIDIFNRPTLDDTAVNDMASFRLQICYPKRFFILMVYAALFMFRILGMPSQLEKSDINMARRKVQIAINVHRRSIREPGDEHDRSAALIEILSRIEPSFYMEHFRSEYSRSLISECKQMARERRFGNFTHIEACEEGSGLSGLPHEPLPTQSQIFVEPSALLHADQISQSELTTSDFDSGELPWGVWDNVIFDSLML</sequence>
<name>A0A1E3Q8L4_LIPST</name>
<dbReference type="OrthoDB" id="3163292at2759"/>
<dbReference type="STRING" id="675824.A0A1E3Q8L4"/>
<protein>
    <recommendedName>
        <fullName evidence="3">Transcription factor domain-containing protein</fullName>
    </recommendedName>
</protein>
<dbReference type="EMBL" id="KV454292">
    <property type="protein sequence ID" value="ODQ74035.1"/>
    <property type="molecule type" value="Genomic_DNA"/>
</dbReference>
<reference evidence="1 2" key="1">
    <citation type="journal article" date="2016" name="Proc. Natl. Acad. Sci. U.S.A.">
        <title>Comparative genomics of biotechnologically important yeasts.</title>
        <authorList>
            <person name="Riley R."/>
            <person name="Haridas S."/>
            <person name="Wolfe K.H."/>
            <person name="Lopes M.R."/>
            <person name="Hittinger C.T."/>
            <person name="Goeker M."/>
            <person name="Salamov A.A."/>
            <person name="Wisecaver J.H."/>
            <person name="Long T.M."/>
            <person name="Calvey C.H."/>
            <person name="Aerts A.L."/>
            <person name="Barry K.W."/>
            <person name="Choi C."/>
            <person name="Clum A."/>
            <person name="Coughlan A.Y."/>
            <person name="Deshpande S."/>
            <person name="Douglass A.P."/>
            <person name="Hanson S.J."/>
            <person name="Klenk H.-P."/>
            <person name="LaButti K.M."/>
            <person name="Lapidus A."/>
            <person name="Lindquist E.A."/>
            <person name="Lipzen A.M."/>
            <person name="Meier-Kolthoff J.P."/>
            <person name="Ohm R.A."/>
            <person name="Otillar R.P."/>
            <person name="Pangilinan J.L."/>
            <person name="Peng Y."/>
            <person name="Rokas A."/>
            <person name="Rosa C.A."/>
            <person name="Scheuner C."/>
            <person name="Sibirny A.A."/>
            <person name="Slot J.C."/>
            <person name="Stielow J.B."/>
            <person name="Sun H."/>
            <person name="Kurtzman C.P."/>
            <person name="Blackwell M."/>
            <person name="Grigoriev I.V."/>
            <person name="Jeffries T.W."/>
        </authorList>
    </citation>
    <scope>NUCLEOTIDE SEQUENCE [LARGE SCALE GENOMIC DNA]</scope>
    <source>
        <strain evidence="1 2">NRRL Y-11557</strain>
    </source>
</reference>
<evidence type="ECO:0000313" key="1">
    <source>
        <dbReference type="EMBL" id="ODQ74035.1"/>
    </source>
</evidence>
<organism evidence="1 2">
    <name type="scientific">Lipomyces starkeyi NRRL Y-11557</name>
    <dbReference type="NCBI Taxonomy" id="675824"/>
    <lineage>
        <taxon>Eukaryota</taxon>
        <taxon>Fungi</taxon>
        <taxon>Dikarya</taxon>
        <taxon>Ascomycota</taxon>
        <taxon>Saccharomycotina</taxon>
        <taxon>Lipomycetes</taxon>
        <taxon>Lipomycetales</taxon>
        <taxon>Lipomycetaceae</taxon>
        <taxon>Lipomyces</taxon>
    </lineage>
</organism>
<dbReference type="Proteomes" id="UP000094385">
    <property type="component" value="Unassembled WGS sequence"/>
</dbReference>
<dbReference type="AlphaFoldDB" id="A0A1E3Q8L4"/>
<proteinExistence type="predicted"/>